<dbReference type="Proteomes" id="UP001068021">
    <property type="component" value="Unassembled WGS sequence"/>
</dbReference>
<accession>A0A9E5A832</accession>
<feature type="transmembrane region" description="Helical" evidence="1">
    <location>
        <begin position="572"/>
        <end position="592"/>
    </location>
</feature>
<name>A0A9E5A832_9EURY</name>
<feature type="transmembrane region" description="Helical" evidence="1">
    <location>
        <begin position="45"/>
        <end position="63"/>
    </location>
</feature>
<proteinExistence type="predicted"/>
<protein>
    <submittedName>
        <fullName evidence="3">DUF2206 domain-containing protein</fullName>
    </submittedName>
</protein>
<feature type="transmembrane region" description="Helical" evidence="1">
    <location>
        <begin position="146"/>
        <end position="165"/>
    </location>
</feature>
<feature type="transmembrane region" description="Helical" evidence="1">
    <location>
        <begin position="509"/>
        <end position="528"/>
    </location>
</feature>
<dbReference type="Pfam" id="PF09971">
    <property type="entry name" value="DUF2206"/>
    <property type="match status" value="1"/>
</dbReference>
<feature type="transmembrane region" description="Helical" evidence="1">
    <location>
        <begin position="410"/>
        <end position="432"/>
    </location>
</feature>
<keyword evidence="1" id="KW-0472">Membrane</keyword>
<feature type="transmembrane region" description="Helical" evidence="1">
    <location>
        <begin position="12"/>
        <end position="33"/>
    </location>
</feature>
<comment type="caution">
    <text evidence="3">The sequence shown here is derived from an EMBL/GenBank/DDBJ whole genome shotgun (WGS) entry which is preliminary data.</text>
</comment>
<organism evidence="3">
    <name type="scientific">Methanobacterium veterum</name>
    <dbReference type="NCBI Taxonomy" id="408577"/>
    <lineage>
        <taxon>Archaea</taxon>
        <taxon>Methanobacteriati</taxon>
        <taxon>Methanobacteriota</taxon>
        <taxon>Methanomada group</taxon>
        <taxon>Methanobacteria</taxon>
        <taxon>Methanobacteriales</taxon>
        <taxon>Methanobacteriaceae</taxon>
        <taxon>Methanobacterium</taxon>
    </lineage>
</organism>
<evidence type="ECO:0000313" key="2">
    <source>
        <dbReference type="EMBL" id="MCZ3367499.1"/>
    </source>
</evidence>
<gene>
    <name evidence="3" type="ORF">O3H35_11970</name>
    <name evidence="2" type="ORF">O3H54_16520</name>
</gene>
<feature type="transmembrane region" description="Helical" evidence="1">
    <location>
        <begin position="196"/>
        <end position="220"/>
    </location>
</feature>
<feature type="transmembrane region" description="Helical" evidence="1">
    <location>
        <begin position="300"/>
        <end position="319"/>
    </location>
</feature>
<evidence type="ECO:0000256" key="1">
    <source>
        <dbReference type="SAM" id="Phobius"/>
    </source>
</evidence>
<evidence type="ECO:0000313" key="4">
    <source>
        <dbReference type="Proteomes" id="UP001068021"/>
    </source>
</evidence>
<dbReference type="Proteomes" id="UP001074446">
    <property type="component" value="Unassembled WGS sequence"/>
</dbReference>
<keyword evidence="1" id="KW-0812">Transmembrane</keyword>
<reference evidence="3" key="1">
    <citation type="submission" date="2022-12" db="EMBL/GenBank/DDBJ databases">
        <title>Reclassification of two methanogenic archaea species isolated from the Kolyma lowland permafrost.</title>
        <authorList>
            <person name="Trubitsyn V.E."/>
            <person name="Rivkina E.M."/>
            <person name="Shcherbakova V.A."/>
        </authorList>
    </citation>
    <scope>NUCLEOTIDE SEQUENCE</scope>
    <source>
        <strain evidence="2">M2</strain>
        <strain evidence="3">MK4</strain>
    </source>
</reference>
<dbReference type="EMBL" id="JAPVES010000030">
    <property type="protein sequence ID" value="MCZ3373353.1"/>
    <property type="molecule type" value="Genomic_DNA"/>
</dbReference>
<feature type="transmembrane region" description="Helical" evidence="1">
    <location>
        <begin position="171"/>
        <end position="189"/>
    </location>
</feature>
<sequence>MLNPLEMNDWDIKTFFSTILILQVLFLGFFLLNQLGINIPIIKEITALISIIFVPGILFLRTLGLHKLGSLKTLLFTMGSSLSLVMVIGFLLNVILLKFFTDPLTPTNMILTLLILQISLSILAYINDKNYSNPSFIEIHYIKSPFLYLSILLLPLVIIGTYCINHFSLNYLIEIYILLIPVLVLAVVFDKISPKFYPLIIFMISLSLLYHNSLISNYIWGWDIMGEYKLANLVITQSFWDYNAPMTCNAMLSTTLLPSFFTKVVGLNLVWVYKIIFPLIFSLTPVGIYEIAKKLTSKKIGFLSSFFFMSFYVFFIEMFQLPRQQIAELFLILILILMLEEKIKYKMTILFVLFSFSVVVSHYATSYIVIFIFLLALLIFKGIKYLKYVLNKSSFPFVQNLKIMDFSGTLNYRLNFNYLLLFIGMAVVWYIYISSSINFNTFVSISDHIITNLRDEFLSTSSTQSIYLITRNQTVLQNIEKYLDIISQFCVFAGLIGIFLKFKEYKFNSTYLSIASAAFLVAVAGMIVPNFASTINTSRLYHITLIFLAPFCVIGGTLLLKKLFRLKNRDTALKIFSIFLIVFFLFNSKIIYEVTSYDAPSPGLNPNYDFPLFNEMEVSGANWLSQFQEIKLYSDIPSKNGTKMYRETYYYADGYRNLLLTSEGIKVQAIPSDFNSIPKESYLFLGTKNIKEKEMLFSKPPFTFYYESSNGLFNNRNKIYDNGGSQIFY</sequence>
<feature type="transmembrane region" description="Helical" evidence="1">
    <location>
        <begin position="540"/>
        <end position="560"/>
    </location>
</feature>
<dbReference type="AlphaFoldDB" id="A0A9E5A832"/>
<keyword evidence="1" id="KW-1133">Transmembrane helix</keyword>
<evidence type="ECO:0000313" key="3">
    <source>
        <dbReference type="EMBL" id="MCZ3373353.1"/>
    </source>
</evidence>
<feature type="transmembrane region" description="Helical" evidence="1">
    <location>
        <begin position="325"/>
        <end position="340"/>
    </location>
</feature>
<feature type="transmembrane region" description="Helical" evidence="1">
    <location>
        <begin position="109"/>
        <end position="126"/>
    </location>
</feature>
<dbReference type="RefSeq" id="WP_269221199.1">
    <property type="nucleotide sequence ID" value="NZ_JAPVER010000020.1"/>
</dbReference>
<keyword evidence="4" id="KW-1185">Reference proteome</keyword>
<feature type="transmembrane region" description="Helical" evidence="1">
    <location>
        <begin position="270"/>
        <end position="288"/>
    </location>
</feature>
<dbReference type="InterPro" id="IPR018701">
    <property type="entry name" value="DUF2206_membrane"/>
</dbReference>
<dbReference type="EMBL" id="JAPVER010000020">
    <property type="protein sequence ID" value="MCZ3367499.1"/>
    <property type="molecule type" value="Genomic_DNA"/>
</dbReference>
<feature type="transmembrane region" description="Helical" evidence="1">
    <location>
        <begin position="485"/>
        <end position="502"/>
    </location>
</feature>
<feature type="transmembrane region" description="Helical" evidence="1">
    <location>
        <begin position="75"/>
        <end position="97"/>
    </location>
</feature>